<dbReference type="GO" id="GO:0008270">
    <property type="term" value="F:zinc ion binding"/>
    <property type="evidence" value="ECO:0007669"/>
    <property type="project" value="UniProtKB-KW"/>
</dbReference>
<dbReference type="GeneID" id="14913143"/>
<reference evidence="3 4" key="1">
    <citation type="journal article" date="2013" name="Genome Biol.">
        <title>Genome of Acanthamoeba castellanii highlights extensive lateral gene transfer and early evolution of tyrosine kinase signaling.</title>
        <authorList>
            <person name="Clarke M."/>
            <person name="Lohan A.J."/>
            <person name="Liu B."/>
            <person name="Lagkouvardos I."/>
            <person name="Roy S."/>
            <person name="Zafar N."/>
            <person name="Bertelli C."/>
            <person name="Schilde C."/>
            <person name="Kianianmomeni A."/>
            <person name="Burglin T.R."/>
            <person name="Frech C."/>
            <person name="Turcotte B."/>
            <person name="Kopec K.O."/>
            <person name="Synnott J.M."/>
            <person name="Choo C."/>
            <person name="Paponov I."/>
            <person name="Finkler A."/>
            <person name="Soon Heng Tan C."/>
            <person name="Hutchins A.P."/>
            <person name="Weinmeier T."/>
            <person name="Rattei T."/>
            <person name="Chu J.S."/>
            <person name="Gimenez G."/>
            <person name="Irimia M."/>
            <person name="Rigden D.J."/>
            <person name="Fitzpatrick D.A."/>
            <person name="Lorenzo-Morales J."/>
            <person name="Bateman A."/>
            <person name="Chiu C.H."/>
            <person name="Tang P."/>
            <person name="Hegemann P."/>
            <person name="Fromm H."/>
            <person name="Raoult D."/>
            <person name="Greub G."/>
            <person name="Miranda-Saavedra D."/>
            <person name="Chen N."/>
            <person name="Nash P."/>
            <person name="Ginger M.L."/>
            <person name="Horn M."/>
            <person name="Schaap P."/>
            <person name="Caler L."/>
            <person name="Loftus B."/>
        </authorList>
    </citation>
    <scope>NUCLEOTIDE SEQUENCE [LARGE SCALE GENOMIC DNA]</scope>
    <source>
        <strain evidence="3 4">Neff</strain>
    </source>
</reference>
<gene>
    <name evidence="3" type="ORF">ACA1_096610</name>
</gene>
<dbReference type="PROSITE" id="PS50114">
    <property type="entry name" value="GATA_ZN_FINGER_2"/>
    <property type="match status" value="1"/>
</dbReference>
<dbReference type="GO" id="GO:0006355">
    <property type="term" value="P:regulation of DNA-templated transcription"/>
    <property type="evidence" value="ECO:0007669"/>
    <property type="project" value="InterPro"/>
</dbReference>
<dbReference type="VEuPathDB" id="AmoebaDB:ACA1_096610"/>
<accession>L8GJI0</accession>
<evidence type="ECO:0000259" key="2">
    <source>
        <dbReference type="PROSITE" id="PS50114"/>
    </source>
</evidence>
<organism evidence="3 4">
    <name type="scientific">Acanthamoeba castellanii (strain ATCC 30010 / Neff)</name>
    <dbReference type="NCBI Taxonomy" id="1257118"/>
    <lineage>
        <taxon>Eukaryota</taxon>
        <taxon>Amoebozoa</taxon>
        <taxon>Discosea</taxon>
        <taxon>Longamoebia</taxon>
        <taxon>Centramoebida</taxon>
        <taxon>Acanthamoebidae</taxon>
        <taxon>Acanthamoeba</taxon>
    </lineage>
</organism>
<dbReference type="KEGG" id="acan:ACA1_096610"/>
<dbReference type="Proteomes" id="UP000011083">
    <property type="component" value="Unassembled WGS sequence"/>
</dbReference>
<dbReference type="Gene3D" id="3.30.50.10">
    <property type="entry name" value="Erythroid Transcription Factor GATA-1, subunit A"/>
    <property type="match status" value="1"/>
</dbReference>
<evidence type="ECO:0000313" key="4">
    <source>
        <dbReference type="Proteomes" id="UP000011083"/>
    </source>
</evidence>
<proteinExistence type="predicted"/>
<name>L8GJI0_ACACF</name>
<dbReference type="RefSeq" id="XP_004335002.1">
    <property type="nucleotide sequence ID" value="XM_004334954.1"/>
</dbReference>
<evidence type="ECO:0000256" key="1">
    <source>
        <dbReference type="PROSITE-ProRule" id="PRU00094"/>
    </source>
</evidence>
<keyword evidence="1" id="KW-0862">Zinc</keyword>
<dbReference type="EMBL" id="KB008103">
    <property type="protein sequence ID" value="ELR12989.1"/>
    <property type="molecule type" value="Genomic_DNA"/>
</dbReference>
<keyword evidence="1" id="KW-0479">Metal-binding</keyword>
<feature type="domain" description="GATA-type" evidence="2">
    <location>
        <begin position="67"/>
        <end position="94"/>
    </location>
</feature>
<keyword evidence="1" id="KW-0863">Zinc-finger</keyword>
<dbReference type="InterPro" id="IPR000679">
    <property type="entry name" value="Znf_GATA"/>
</dbReference>
<protein>
    <recommendedName>
        <fullName evidence="2">GATA-type domain-containing protein</fullName>
    </recommendedName>
</protein>
<sequence length="124" mass="14007">MASPYTYTNHPDLFLKVGILAKEVSRLTTKLQNASLTLAETDLLECNRLLLERLLLLTQLPQRSKKLFPDRACRHCGTATTSQWRTGPVGPSTCVTSFVFMTRMTHQVASSGWNLPFRVFYTVT</sequence>
<dbReference type="SUPFAM" id="SSF57716">
    <property type="entry name" value="Glucocorticoid receptor-like (DNA-binding domain)"/>
    <property type="match status" value="1"/>
</dbReference>
<keyword evidence="4" id="KW-1185">Reference proteome</keyword>
<dbReference type="AlphaFoldDB" id="L8GJI0"/>
<dbReference type="InterPro" id="IPR013088">
    <property type="entry name" value="Znf_NHR/GATA"/>
</dbReference>
<evidence type="ECO:0000313" key="3">
    <source>
        <dbReference type="EMBL" id="ELR12989.1"/>
    </source>
</evidence>
<dbReference type="GO" id="GO:0043565">
    <property type="term" value="F:sequence-specific DNA binding"/>
    <property type="evidence" value="ECO:0007669"/>
    <property type="project" value="InterPro"/>
</dbReference>